<dbReference type="Proteomes" id="UP000027120">
    <property type="component" value="Unassembled WGS sequence"/>
</dbReference>
<accession>A0A067H5V0</accession>
<protein>
    <submittedName>
        <fullName evidence="1">Uncharacterized protein</fullName>
    </submittedName>
</protein>
<evidence type="ECO:0000313" key="1">
    <source>
        <dbReference type="EMBL" id="KDO87199.1"/>
    </source>
</evidence>
<gene>
    <name evidence="1" type="ORF">CISIN_1g034062mg</name>
</gene>
<reference evidence="1 2" key="1">
    <citation type="submission" date="2014-04" db="EMBL/GenBank/DDBJ databases">
        <authorList>
            <consortium name="International Citrus Genome Consortium"/>
            <person name="Gmitter F."/>
            <person name="Chen C."/>
            <person name="Farmerie W."/>
            <person name="Harkins T."/>
            <person name="Desany B."/>
            <person name="Mohiuddin M."/>
            <person name="Kodira C."/>
            <person name="Borodovsky M."/>
            <person name="Lomsadze A."/>
            <person name="Burns P."/>
            <person name="Jenkins J."/>
            <person name="Prochnik S."/>
            <person name="Shu S."/>
            <person name="Chapman J."/>
            <person name="Pitluck S."/>
            <person name="Schmutz J."/>
            <person name="Rokhsar D."/>
        </authorList>
    </citation>
    <scope>NUCLEOTIDE SEQUENCE</scope>
</reference>
<dbReference type="EMBL" id="KK784873">
    <property type="protein sequence ID" value="KDO87199.1"/>
    <property type="molecule type" value="Genomic_DNA"/>
</dbReference>
<organism evidence="1 2">
    <name type="scientific">Citrus sinensis</name>
    <name type="common">Sweet orange</name>
    <name type="synonym">Citrus aurantium var. sinensis</name>
    <dbReference type="NCBI Taxonomy" id="2711"/>
    <lineage>
        <taxon>Eukaryota</taxon>
        <taxon>Viridiplantae</taxon>
        <taxon>Streptophyta</taxon>
        <taxon>Embryophyta</taxon>
        <taxon>Tracheophyta</taxon>
        <taxon>Spermatophyta</taxon>
        <taxon>Magnoliopsida</taxon>
        <taxon>eudicotyledons</taxon>
        <taxon>Gunneridae</taxon>
        <taxon>Pentapetalae</taxon>
        <taxon>rosids</taxon>
        <taxon>malvids</taxon>
        <taxon>Sapindales</taxon>
        <taxon>Rutaceae</taxon>
        <taxon>Aurantioideae</taxon>
        <taxon>Citrus</taxon>
    </lineage>
</organism>
<keyword evidence="2" id="KW-1185">Reference proteome</keyword>
<dbReference type="AlphaFoldDB" id="A0A067H5V0"/>
<name>A0A067H5V0_CITSI</name>
<sequence length="105" mass="12358">MSCIIIGQLQHKKQSNFQQNLNVEHKINNGAKALINHINNYNGKWSFFWLVHTLNAIIWLNDTIFTFAQVVLGQSMRIYPRREEKESKDPQYYQELLLHCTGVLL</sequence>
<proteinExistence type="predicted"/>
<evidence type="ECO:0000313" key="2">
    <source>
        <dbReference type="Proteomes" id="UP000027120"/>
    </source>
</evidence>